<dbReference type="RefSeq" id="XP_036262994.1">
    <property type="nucleotide sequence ID" value="XM_036407186.1"/>
</dbReference>
<dbReference type="EMBL" id="CCYD01000178">
    <property type="protein sequence ID" value="CEG36275.1"/>
    <property type="molecule type" value="Genomic_DNA"/>
</dbReference>
<sequence>MIRQKKSGKVNIEIEFLIVDNFFNGLFLKKQRHSASIAKKLRPNEQLDAVRCHRHTPYHPKITNRTREFKSRDWQCICELHGWKNSALTTFDS</sequence>
<protein>
    <submittedName>
        <fullName evidence="1">Uncharacterized protein</fullName>
    </submittedName>
</protein>
<accession>A0A0N7L3M3</accession>
<dbReference type="Proteomes" id="UP000054928">
    <property type="component" value="Unassembled WGS sequence"/>
</dbReference>
<evidence type="ECO:0000313" key="2">
    <source>
        <dbReference type="Proteomes" id="UP000054928"/>
    </source>
</evidence>
<dbReference type="AlphaFoldDB" id="A0A0N7L3M3"/>
<dbReference type="GeneID" id="59052749"/>
<name>A0A0N7L3M3_PLAHL</name>
<reference evidence="2" key="1">
    <citation type="submission" date="2014-09" db="EMBL/GenBank/DDBJ databases">
        <authorList>
            <person name="Sharma Rahul"/>
            <person name="Thines Marco"/>
        </authorList>
    </citation>
    <scope>NUCLEOTIDE SEQUENCE [LARGE SCALE GENOMIC DNA]</scope>
</reference>
<organism evidence="1 2">
    <name type="scientific">Plasmopara halstedii</name>
    <name type="common">Downy mildew of sunflower</name>
    <dbReference type="NCBI Taxonomy" id="4781"/>
    <lineage>
        <taxon>Eukaryota</taxon>
        <taxon>Sar</taxon>
        <taxon>Stramenopiles</taxon>
        <taxon>Oomycota</taxon>
        <taxon>Peronosporomycetes</taxon>
        <taxon>Peronosporales</taxon>
        <taxon>Peronosporaceae</taxon>
        <taxon>Plasmopara</taxon>
    </lineage>
</organism>
<keyword evidence="2" id="KW-1185">Reference proteome</keyword>
<evidence type="ECO:0000313" key="1">
    <source>
        <dbReference type="EMBL" id="CEG36275.1"/>
    </source>
</evidence>
<proteinExistence type="predicted"/>